<dbReference type="GeneID" id="28851647"/>
<organism evidence="2 3">
    <name type="scientific">Pochonia chlamydosporia 170</name>
    <dbReference type="NCBI Taxonomy" id="1380566"/>
    <lineage>
        <taxon>Eukaryota</taxon>
        <taxon>Fungi</taxon>
        <taxon>Dikarya</taxon>
        <taxon>Ascomycota</taxon>
        <taxon>Pezizomycotina</taxon>
        <taxon>Sordariomycetes</taxon>
        <taxon>Hypocreomycetidae</taxon>
        <taxon>Hypocreales</taxon>
        <taxon>Clavicipitaceae</taxon>
        <taxon>Pochonia</taxon>
    </lineage>
</organism>
<gene>
    <name evidence="2" type="ORF">VFPPC_09051</name>
</gene>
<dbReference type="Pfam" id="PF05686">
    <property type="entry name" value="Glyco_transf_90"/>
    <property type="match status" value="1"/>
</dbReference>
<reference evidence="2 3" key="1">
    <citation type="journal article" date="2016" name="PLoS Pathog.">
        <title>Biosynthesis of antibiotic leucinostatins in bio-control fungus Purpureocillium lilacinum and their inhibition on phytophthora revealed by genome mining.</title>
        <authorList>
            <person name="Wang G."/>
            <person name="Liu Z."/>
            <person name="Lin R."/>
            <person name="Li E."/>
            <person name="Mao Z."/>
            <person name="Ling J."/>
            <person name="Yang Y."/>
            <person name="Yin W.B."/>
            <person name="Xie B."/>
        </authorList>
    </citation>
    <scope>NUCLEOTIDE SEQUENCE [LARGE SCALE GENOMIC DNA]</scope>
    <source>
        <strain evidence="2">170</strain>
    </source>
</reference>
<proteinExistence type="predicted"/>
<dbReference type="GO" id="GO:0016740">
    <property type="term" value="F:transferase activity"/>
    <property type="evidence" value="ECO:0007669"/>
    <property type="project" value="UniProtKB-KW"/>
</dbReference>
<dbReference type="Proteomes" id="UP000078397">
    <property type="component" value="Unassembled WGS sequence"/>
</dbReference>
<dbReference type="InterPro" id="IPR006598">
    <property type="entry name" value="CAP10"/>
</dbReference>
<dbReference type="EMBL" id="LSBJ02000006">
    <property type="protein sequence ID" value="OAQ63164.1"/>
    <property type="molecule type" value="Genomic_DNA"/>
</dbReference>
<protein>
    <submittedName>
        <fullName evidence="2">Glycosyltransferase family 90 protein</fullName>
    </submittedName>
</protein>
<dbReference type="PANTHER" id="PTHR12203">
    <property type="entry name" value="KDEL LYS-ASP-GLU-LEU CONTAINING - RELATED"/>
    <property type="match status" value="1"/>
</dbReference>
<dbReference type="AlphaFoldDB" id="A0A179FCF0"/>
<comment type="caution">
    <text evidence="2">The sequence shown here is derived from an EMBL/GenBank/DDBJ whole genome shotgun (WGS) entry which is preliminary data.</text>
</comment>
<dbReference type="OrthoDB" id="202415at2759"/>
<accession>A0A179FCF0</accession>
<sequence>MLSTPLGEGVITTVAIILISDWDIQMHAASVMPALLLLLVYVTLSHGTPTILPSLSFEENIVPLSLRVVTVIIGAIWLQFHLYGETYSTVLHTSTLGFAKASSWYFTSQVAKQTSWNFATTSTTFALLSTINPITQRTETQALSTVLLSILILRQLIQTLPKQPKHLYLLAFIPTVPYLLNIYAIVSLSTQPTSHPVETLATSAITDFQTLLSRQSVTYTAAHNEYLNRYHIDPPPGFQDWYDFAKHHESRIIDDFDTIFTSISPFLRIPGQKVLENIHHAQTQHTDLWSCVLNNETKCTHSFRTNDRHIHRLLNNLVQSLHNSPNITLLVNHLDEPTSLLPAHPSDIFTQTDLSRTSTWSILTQSCNNTLQTPPSFITNISVALNLCHSPQYAHQHSLLIKPSSFTLITAQTPILSTGSPSTMNDILFPSPAYTESEFQYSPSNDVSWSQKRRNLYWAGSNTGGYADDSSWGTYHRQRFLSLTQQIQPSEYKYLSYKDGSQFTSRFLNGRLYNTFFTRIVQCSESLCRAQRHFFKMRSWAPRDEAFKSQLVFDLDGNGISGRYYRLLASNSVPLKQTILREWHDDRLIPWAHYVPVSLGMEELPEMVRYLTSTDQGQKTAKAIAELGKDWSSKALREIDSTIYLYRLLLELARVQDPTRPALL</sequence>
<evidence type="ECO:0000259" key="1">
    <source>
        <dbReference type="SMART" id="SM00672"/>
    </source>
</evidence>
<dbReference type="RefSeq" id="XP_018140744.1">
    <property type="nucleotide sequence ID" value="XM_018287653.1"/>
</dbReference>
<evidence type="ECO:0000313" key="2">
    <source>
        <dbReference type="EMBL" id="OAQ63164.1"/>
    </source>
</evidence>
<dbReference type="InterPro" id="IPR051091">
    <property type="entry name" value="O-Glucosyltr/Glycosyltrsf_90"/>
</dbReference>
<dbReference type="PANTHER" id="PTHR12203:SF61">
    <property type="entry name" value="CAPSULE PROTEIN"/>
    <property type="match status" value="1"/>
</dbReference>
<dbReference type="KEGG" id="pchm:VFPPC_09051"/>
<keyword evidence="3" id="KW-1185">Reference proteome</keyword>
<name>A0A179FCF0_METCM</name>
<feature type="domain" description="Glycosyl transferase CAP10" evidence="1">
    <location>
        <begin position="387"/>
        <end position="656"/>
    </location>
</feature>
<evidence type="ECO:0000313" key="3">
    <source>
        <dbReference type="Proteomes" id="UP000078397"/>
    </source>
</evidence>
<dbReference type="SMART" id="SM00672">
    <property type="entry name" value="CAP10"/>
    <property type="match status" value="1"/>
</dbReference>